<feature type="transmembrane region" description="Helical" evidence="1">
    <location>
        <begin position="79"/>
        <end position="98"/>
    </location>
</feature>
<name>A0ABV7F4P3_9BURK</name>
<dbReference type="RefSeq" id="WP_390322786.1">
    <property type="nucleotide sequence ID" value="NZ_JBHRTP010000035.1"/>
</dbReference>
<accession>A0ABV7F4P3</accession>
<keyword evidence="1" id="KW-0812">Transmembrane</keyword>
<protein>
    <recommendedName>
        <fullName evidence="4">DUF485 domain-containing protein</fullName>
    </recommendedName>
</protein>
<evidence type="ECO:0008006" key="4">
    <source>
        <dbReference type="Google" id="ProtNLM"/>
    </source>
</evidence>
<dbReference type="Proteomes" id="UP001595530">
    <property type="component" value="Unassembled WGS sequence"/>
</dbReference>
<evidence type="ECO:0000313" key="3">
    <source>
        <dbReference type="Proteomes" id="UP001595530"/>
    </source>
</evidence>
<sequence length="119" mass="13322">MSFAKLPVLRRSVDVTVAYDAVLVLVKRGFCFLKRHPMLYRPVIGQRLVALFVLGWLLFNYPLLALFNDAGTLFGIPLLFAYLFVVWALFIGLLAFIVEQKVLGKNHALVATSAPALKD</sequence>
<reference evidence="3" key="1">
    <citation type="journal article" date="2019" name="Int. J. Syst. Evol. Microbiol.">
        <title>The Global Catalogue of Microorganisms (GCM) 10K type strain sequencing project: providing services to taxonomists for standard genome sequencing and annotation.</title>
        <authorList>
            <consortium name="The Broad Institute Genomics Platform"/>
            <consortium name="The Broad Institute Genome Sequencing Center for Infectious Disease"/>
            <person name="Wu L."/>
            <person name="Ma J."/>
        </authorList>
    </citation>
    <scope>NUCLEOTIDE SEQUENCE [LARGE SCALE GENOMIC DNA]</scope>
    <source>
        <strain evidence="3">KCTC 42986</strain>
    </source>
</reference>
<feature type="transmembrane region" description="Helical" evidence="1">
    <location>
        <begin position="48"/>
        <end position="67"/>
    </location>
</feature>
<gene>
    <name evidence="2" type="ORF">ACFOFO_12000</name>
</gene>
<dbReference type="EMBL" id="JBHRTP010000035">
    <property type="protein sequence ID" value="MFC3108676.1"/>
    <property type="molecule type" value="Genomic_DNA"/>
</dbReference>
<evidence type="ECO:0000313" key="2">
    <source>
        <dbReference type="EMBL" id="MFC3108676.1"/>
    </source>
</evidence>
<proteinExistence type="predicted"/>
<organism evidence="2 3">
    <name type="scientific">Undibacterium arcticum</name>
    <dbReference type="NCBI Taxonomy" id="1762892"/>
    <lineage>
        <taxon>Bacteria</taxon>
        <taxon>Pseudomonadati</taxon>
        <taxon>Pseudomonadota</taxon>
        <taxon>Betaproteobacteria</taxon>
        <taxon>Burkholderiales</taxon>
        <taxon>Oxalobacteraceae</taxon>
        <taxon>Undibacterium</taxon>
    </lineage>
</organism>
<evidence type="ECO:0000256" key="1">
    <source>
        <dbReference type="SAM" id="Phobius"/>
    </source>
</evidence>
<keyword evidence="1" id="KW-0472">Membrane</keyword>
<keyword evidence="1" id="KW-1133">Transmembrane helix</keyword>
<keyword evidence="3" id="KW-1185">Reference proteome</keyword>
<comment type="caution">
    <text evidence="2">The sequence shown here is derived from an EMBL/GenBank/DDBJ whole genome shotgun (WGS) entry which is preliminary data.</text>
</comment>